<feature type="non-terminal residue" evidence="1">
    <location>
        <position position="1"/>
    </location>
</feature>
<keyword evidence="2" id="KW-1185">Reference proteome</keyword>
<reference evidence="1 2" key="1">
    <citation type="submission" date="2022-06" db="EMBL/GenBank/DDBJ databases">
        <title>Acetobacer genomes from food samples.</title>
        <authorList>
            <person name="Sombolestani A."/>
        </authorList>
    </citation>
    <scope>NUCLEOTIDE SEQUENCE [LARGE SCALE GENOMIC DNA]</scope>
    <source>
        <strain evidence="1 2">R-83285</strain>
    </source>
</reference>
<evidence type="ECO:0000313" key="2">
    <source>
        <dbReference type="Proteomes" id="UP001523528"/>
    </source>
</evidence>
<comment type="caution">
    <text evidence="1">The sequence shown here is derived from an EMBL/GenBank/DDBJ whole genome shotgun (WGS) entry which is preliminary data.</text>
</comment>
<dbReference type="Proteomes" id="UP001523528">
    <property type="component" value="Unassembled WGS sequence"/>
</dbReference>
<gene>
    <name evidence="1" type="ORF">NKW50_09450</name>
</gene>
<evidence type="ECO:0000313" key="1">
    <source>
        <dbReference type="EMBL" id="MCP1258811.1"/>
    </source>
</evidence>
<protein>
    <submittedName>
        <fullName evidence="1">Uncharacterized protein</fullName>
    </submittedName>
</protein>
<dbReference type="RefSeq" id="WP_253544046.1">
    <property type="nucleotide sequence ID" value="NZ_JAMYZZ010000015.1"/>
</dbReference>
<sequence length="63" mass="6722">VQAILISSGYRKPMNHNPLKSLNSFSVRHLSKKSLYWHKGGNAADSAWDALGVAPRSGLAGCG</sequence>
<accession>A0ABT1F1E3</accession>
<proteinExistence type="predicted"/>
<name>A0ABT1F1E3_9PROT</name>
<organism evidence="1 2">
    <name type="scientific">Acetobacter lambici</name>
    <dbReference type="NCBI Taxonomy" id="1332824"/>
    <lineage>
        <taxon>Bacteria</taxon>
        <taxon>Pseudomonadati</taxon>
        <taxon>Pseudomonadota</taxon>
        <taxon>Alphaproteobacteria</taxon>
        <taxon>Acetobacterales</taxon>
        <taxon>Acetobacteraceae</taxon>
        <taxon>Acetobacter</taxon>
    </lineage>
</organism>
<dbReference type="EMBL" id="JAMYZZ010000015">
    <property type="protein sequence ID" value="MCP1258811.1"/>
    <property type="molecule type" value="Genomic_DNA"/>
</dbReference>